<evidence type="ECO:0000313" key="3">
    <source>
        <dbReference type="Proteomes" id="UP000053263"/>
    </source>
</evidence>
<dbReference type="EMBL" id="KN832568">
    <property type="protein sequence ID" value="KII85005.1"/>
    <property type="molecule type" value="Genomic_DNA"/>
</dbReference>
<gene>
    <name evidence="2" type="ORF">PLICRDRAFT_45100</name>
</gene>
<dbReference type="AlphaFoldDB" id="A0A0C9SYE4"/>
<sequence length="110" mass="11748">MRRDRSPAHIPRGWCPAPLPRSTPYAGPGGARVYASARVSTRWGPRTRTTSVRTPHRPLPYVSTTPHTHRTPTVHASAYIAPAVFVVPSTPISRVAAHASAKPVEGGIAA</sequence>
<protein>
    <submittedName>
        <fullName evidence="2">Uncharacterized protein</fullName>
    </submittedName>
</protein>
<reference evidence="2 3" key="1">
    <citation type="submission" date="2014-06" db="EMBL/GenBank/DDBJ databases">
        <title>Evolutionary Origins and Diversification of the Mycorrhizal Mutualists.</title>
        <authorList>
            <consortium name="DOE Joint Genome Institute"/>
            <consortium name="Mycorrhizal Genomics Consortium"/>
            <person name="Kohler A."/>
            <person name="Kuo A."/>
            <person name="Nagy L.G."/>
            <person name="Floudas D."/>
            <person name="Copeland A."/>
            <person name="Barry K.W."/>
            <person name="Cichocki N."/>
            <person name="Veneault-Fourrey C."/>
            <person name="LaButti K."/>
            <person name="Lindquist E.A."/>
            <person name="Lipzen A."/>
            <person name="Lundell T."/>
            <person name="Morin E."/>
            <person name="Murat C."/>
            <person name="Riley R."/>
            <person name="Ohm R."/>
            <person name="Sun H."/>
            <person name="Tunlid A."/>
            <person name="Henrissat B."/>
            <person name="Grigoriev I.V."/>
            <person name="Hibbett D.S."/>
            <person name="Martin F."/>
        </authorList>
    </citation>
    <scope>NUCLEOTIDE SEQUENCE [LARGE SCALE GENOMIC DNA]</scope>
    <source>
        <strain evidence="2 3">FD-325 SS-3</strain>
    </source>
</reference>
<organism evidence="2 3">
    <name type="scientific">Plicaturopsis crispa FD-325 SS-3</name>
    <dbReference type="NCBI Taxonomy" id="944288"/>
    <lineage>
        <taxon>Eukaryota</taxon>
        <taxon>Fungi</taxon>
        <taxon>Dikarya</taxon>
        <taxon>Basidiomycota</taxon>
        <taxon>Agaricomycotina</taxon>
        <taxon>Agaricomycetes</taxon>
        <taxon>Agaricomycetidae</taxon>
        <taxon>Amylocorticiales</taxon>
        <taxon>Amylocorticiaceae</taxon>
        <taxon>Plicatura</taxon>
        <taxon>Plicaturopsis crispa</taxon>
    </lineage>
</organism>
<keyword evidence="3" id="KW-1185">Reference proteome</keyword>
<evidence type="ECO:0000256" key="1">
    <source>
        <dbReference type="SAM" id="MobiDB-lite"/>
    </source>
</evidence>
<dbReference type="Proteomes" id="UP000053263">
    <property type="component" value="Unassembled WGS sequence"/>
</dbReference>
<evidence type="ECO:0000313" key="2">
    <source>
        <dbReference type="EMBL" id="KII85005.1"/>
    </source>
</evidence>
<feature type="region of interest" description="Disordered" evidence="1">
    <location>
        <begin position="1"/>
        <end position="69"/>
    </location>
</feature>
<proteinExistence type="predicted"/>
<accession>A0A0C9SYE4</accession>
<name>A0A0C9SYE4_PLICR</name>
<dbReference type="HOGENOM" id="CLU_2172114_0_0_1"/>